<feature type="region of interest" description="Disordered" evidence="4">
    <location>
        <begin position="21"/>
        <end position="132"/>
    </location>
</feature>
<evidence type="ECO:0000313" key="7">
    <source>
        <dbReference type="EMBL" id="CAL4903224.1"/>
    </source>
</evidence>
<evidence type="ECO:0000256" key="3">
    <source>
        <dbReference type="PROSITE-ProRule" id="PRU00176"/>
    </source>
</evidence>
<gene>
    <name evidence="7" type="ORF">URODEC1_LOCUS10408</name>
</gene>
<proteinExistence type="predicted"/>
<dbReference type="CDD" id="cd12271">
    <property type="entry name" value="RRM1_PHIP1"/>
    <property type="match status" value="1"/>
</dbReference>
<keyword evidence="8" id="KW-1185">Reference proteome</keyword>
<dbReference type="Pfam" id="PF00098">
    <property type="entry name" value="zf-CCHC"/>
    <property type="match status" value="6"/>
</dbReference>
<dbReference type="PANTHER" id="PTHR23236:SF24">
    <property type="entry name" value="PHRAGMOPLASTIN INTERACTING PROTEIN 1"/>
    <property type="match status" value="1"/>
</dbReference>
<dbReference type="Gene3D" id="4.10.60.10">
    <property type="entry name" value="Zinc finger, CCHC-type"/>
    <property type="match status" value="5"/>
</dbReference>
<feature type="compositionally biased region" description="Low complexity" evidence="4">
    <location>
        <begin position="92"/>
        <end position="112"/>
    </location>
</feature>
<feature type="domain" description="RRM" evidence="5">
    <location>
        <begin position="285"/>
        <end position="361"/>
    </location>
</feature>
<keyword evidence="1 3" id="KW-0694">RNA-binding</keyword>
<dbReference type="SUPFAM" id="SSF57756">
    <property type="entry name" value="Retrovirus zinc finger-like domains"/>
    <property type="match status" value="5"/>
</dbReference>
<feature type="region of interest" description="Disordered" evidence="4">
    <location>
        <begin position="581"/>
        <end position="617"/>
    </location>
</feature>
<dbReference type="SUPFAM" id="SSF54928">
    <property type="entry name" value="RNA-binding domain, RBD"/>
    <property type="match status" value="2"/>
</dbReference>
<dbReference type="AlphaFoldDB" id="A0ABC8W5S2"/>
<feature type="domain" description="RRM" evidence="5">
    <location>
        <begin position="192"/>
        <end position="269"/>
    </location>
</feature>
<dbReference type="Proteomes" id="UP001497457">
    <property type="component" value="Chromosome 11b"/>
</dbReference>
<dbReference type="GO" id="GO:0003723">
    <property type="term" value="F:RNA binding"/>
    <property type="evidence" value="ECO:0007669"/>
    <property type="project" value="UniProtKB-UniRule"/>
</dbReference>
<protein>
    <submittedName>
        <fullName evidence="7">Uncharacterized protein</fullName>
    </submittedName>
</protein>
<dbReference type="PANTHER" id="PTHR23236">
    <property type="entry name" value="EUKARYOTIC TRANSLATION INITIATION FACTOR 4B/4H"/>
    <property type="match status" value="1"/>
</dbReference>
<dbReference type="InterPro" id="IPR001878">
    <property type="entry name" value="Znf_CCHC"/>
</dbReference>
<feature type="domain" description="CCHC-type" evidence="6">
    <location>
        <begin position="409"/>
        <end position="426"/>
    </location>
</feature>
<dbReference type="InterPro" id="IPR034361">
    <property type="entry name" value="PHIP1_RRM1"/>
</dbReference>
<feature type="compositionally biased region" description="Basic residues" evidence="4">
    <location>
        <begin position="78"/>
        <end position="87"/>
    </location>
</feature>
<dbReference type="InterPro" id="IPR012677">
    <property type="entry name" value="Nucleotide-bd_a/b_plait_sf"/>
</dbReference>
<accession>A0ABC8W5S2</accession>
<dbReference type="SMART" id="SM00360">
    <property type="entry name" value="RRM"/>
    <property type="match status" value="2"/>
</dbReference>
<dbReference type="EMBL" id="OZ075121">
    <property type="protein sequence ID" value="CAL4903224.1"/>
    <property type="molecule type" value="Genomic_DNA"/>
</dbReference>
<feature type="compositionally biased region" description="Basic residues" evidence="4">
    <location>
        <begin position="41"/>
        <end position="52"/>
    </location>
</feature>
<name>A0ABC8W5S2_9POAL</name>
<feature type="region of interest" description="Disordered" evidence="4">
    <location>
        <begin position="518"/>
        <end position="537"/>
    </location>
</feature>
<dbReference type="Pfam" id="PF00076">
    <property type="entry name" value="RRM_1"/>
    <property type="match status" value="2"/>
</dbReference>
<evidence type="ECO:0000259" key="6">
    <source>
        <dbReference type="PROSITE" id="PS50158"/>
    </source>
</evidence>
<feature type="compositionally biased region" description="Basic and acidic residues" evidence="4">
    <location>
        <begin position="23"/>
        <end position="32"/>
    </location>
</feature>
<feature type="domain" description="CCHC-type" evidence="6">
    <location>
        <begin position="454"/>
        <end position="469"/>
    </location>
</feature>
<keyword evidence="2" id="KW-0479">Metal-binding</keyword>
<feature type="compositionally biased region" description="Basic and acidic residues" evidence="4">
    <location>
        <begin position="598"/>
        <end position="607"/>
    </location>
</feature>
<dbReference type="InterPro" id="IPR035979">
    <property type="entry name" value="RBD_domain_sf"/>
</dbReference>
<evidence type="ECO:0000259" key="5">
    <source>
        <dbReference type="PROSITE" id="PS50102"/>
    </source>
</evidence>
<evidence type="ECO:0000256" key="4">
    <source>
        <dbReference type="SAM" id="MobiDB-lite"/>
    </source>
</evidence>
<feature type="domain" description="CCHC-type" evidence="6">
    <location>
        <begin position="555"/>
        <end position="572"/>
    </location>
</feature>
<dbReference type="InterPro" id="IPR036875">
    <property type="entry name" value="Znf_CCHC_sf"/>
</dbReference>
<evidence type="ECO:0000313" key="8">
    <source>
        <dbReference type="Proteomes" id="UP001497457"/>
    </source>
</evidence>
<keyword evidence="2" id="KW-0862">Zinc</keyword>
<dbReference type="GO" id="GO:0008270">
    <property type="term" value="F:zinc ion binding"/>
    <property type="evidence" value="ECO:0007669"/>
    <property type="project" value="UniProtKB-KW"/>
</dbReference>
<feature type="domain" description="CCHC-type" evidence="6">
    <location>
        <begin position="619"/>
        <end position="634"/>
    </location>
</feature>
<reference evidence="8" key="1">
    <citation type="submission" date="2024-06" db="EMBL/GenBank/DDBJ databases">
        <authorList>
            <person name="Ryan C."/>
        </authorList>
    </citation>
    <scope>NUCLEOTIDE SEQUENCE [LARGE SCALE GENOMIC DNA]</scope>
</reference>
<evidence type="ECO:0000256" key="2">
    <source>
        <dbReference type="PROSITE-ProRule" id="PRU00047"/>
    </source>
</evidence>
<reference evidence="7 8" key="2">
    <citation type="submission" date="2024-10" db="EMBL/GenBank/DDBJ databases">
        <authorList>
            <person name="Ryan C."/>
        </authorList>
    </citation>
    <scope>NUCLEOTIDE SEQUENCE [LARGE SCALE GENOMIC DNA]</scope>
</reference>
<dbReference type="SMART" id="SM00343">
    <property type="entry name" value="ZnF_C2HC"/>
    <property type="match status" value="6"/>
</dbReference>
<evidence type="ECO:0000256" key="1">
    <source>
        <dbReference type="ARBA" id="ARBA00022884"/>
    </source>
</evidence>
<dbReference type="PROSITE" id="PS50158">
    <property type="entry name" value="ZF_CCHC"/>
    <property type="match status" value="6"/>
</dbReference>
<feature type="domain" description="CCHC-type" evidence="6">
    <location>
        <begin position="384"/>
        <end position="399"/>
    </location>
</feature>
<dbReference type="Gene3D" id="3.30.70.330">
    <property type="match status" value="2"/>
</dbReference>
<dbReference type="PROSITE" id="PS50102">
    <property type="entry name" value="RRM"/>
    <property type="match status" value="2"/>
</dbReference>
<keyword evidence="2" id="KW-0863">Zinc-finger</keyword>
<organism evidence="7 8">
    <name type="scientific">Urochloa decumbens</name>
    <dbReference type="NCBI Taxonomy" id="240449"/>
    <lineage>
        <taxon>Eukaryota</taxon>
        <taxon>Viridiplantae</taxon>
        <taxon>Streptophyta</taxon>
        <taxon>Embryophyta</taxon>
        <taxon>Tracheophyta</taxon>
        <taxon>Spermatophyta</taxon>
        <taxon>Magnoliopsida</taxon>
        <taxon>Liliopsida</taxon>
        <taxon>Poales</taxon>
        <taxon>Poaceae</taxon>
        <taxon>PACMAD clade</taxon>
        <taxon>Panicoideae</taxon>
        <taxon>Panicodae</taxon>
        <taxon>Paniceae</taxon>
        <taxon>Melinidinae</taxon>
        <taxon>Urochloa</taxon>
    </lineage>
</organism>
<dbReference type="InterPro" id="IPR000504">
    <property type="entry name" value="RRM_dom"/>
</dbReference>
<feature type="domain" description="CCHC-type" evidence="6">
    <location>
        <begin position="497"/>
        <end position="512"/>
    </location>
</feature>
<sequence>MVLARKKLKQKLHTLLPAGEAEVEAHGEEVQAVKEQLASSKRPRPKRPRKKKSFPELVLQTEEELREEVERRREERRKEKKEKRRIRRLMEAEAVAAAASETQQVEGETGAETEGKEEASEEADPAVGSDQPVVAEDRELNINKMEVTKPGVGSNSLVFAEKRQQNHKVELTETGVVSNNPVLAEHREQSIKKVYVGGIPYYSSEDDIRSFFEGCGSITAIDCMTFPESGKFRGIAILTFKTDAAAQRALAMDGAEMGEFYLKIQPYKHNREKEDFAPKLIEGYNRIYVGNLPWDITEDDLKKFFSECKISSIRFGTDKETSDFKGYAHIDFSDGTSLAVALKLDQKVIKGRPVRIRCAVPKKDNQKINDNVNSDPPKSKNRTCYECGTPGHLSSACPNKKDSKDSDVRKCYECGTPGHLSSACPNKNNSEVICDENKATVDSAIASSKKRRTCYECGIPGHLSSSCPNKKDAKFISDEKKADVGSAMSSSKKRRTCYECGTPGHLSSACPNKRAADSVQNNREPVDDSKAAPTVVSEETKIVDESNLVSSKKRRKCYECGISGHLSSACPNKKVAEAVDDEVKRDTGSNTMPSTIAEENKATEDAKSAPAKKKKRRTCYECGIAGHLSSECPNKAAA</sequence>
<feature type="compositionally biased region" description="Basic and acidic residues" evidence="4">
    <location>
        <begin position="68"/>
        <end position="77"/>
    </location>
</feature>